<evidence type="ECO:0000313" key="2">
    <source>
        <dbReference type="Proteomes" id="UP000004079"/>
    </source>
</evidence>
<dbReference type="Proteomes" id="UP000004079">
    <property type="component" value="Unassembled WGS sequence"/>
</dbReference>
<dbReference type="HOGENOM" id="CLU_3314739_0_0_10"/>
<name>D1QN80_9BACT</name>
<gene>
    <name evidence="1" type="ORF">HMPREF0971_00416</name>
</gene>
<proteinExistence type="predicted"/>
<dbReference type="EMBL" id="ACUZ02000004">
    <property type="protein sequence ID" value="EFB33137.1"/>
    <property type="molecule type" value="Genomic_DNA"/>
</dbReference>
<dbReference type="AlphaFoldDB" id="D1QN80"/>
<protein>
    <submittedName>
        <fullName evidence="1">Uncharacterized protein</fullName>
    </submittedName>
</protein>
<sequence>MEHVDNQHGISYVARAYDKLFHLEQNRHRNNTLMAIIIV</sequence>
<accession>D1QN80</accession>
<evidence type="ECO:0000313" key="1">
    <source>
        <dbReference type="EMBL" id="EFB33137.1"/>
    </source>
</evidence>
<reference evidence="1 2" key="1">
    <citation type="submission" date="2009-11" db="EMBL/GenBank/DDBJ databases">
        <authorList>
            <person name="Weinstock G."/>
            <person name="Sodergren E."/>
            <person name="Clifton S."/>
            <person name="Fulton L."/>
            <person name="Fulton B."/>
            <person name="Courtney L."/>
            <person name="Fronick C."/>
            <person name="Harrison M."/>
            <person name="Strong C."/>
            <person name="Farmer C."/>
            <person name="Delahaunty K."/>
            <person name="Markovic C."/>
            <person name="Hall O."/>
            <person name="Minx P."/>
            <person name="Tomlinson C."/>
            <person name="Mitreva M."/>
            <person name="Nelson J."/>
            <person name="Hou S."/>
            <person name="Wollam A."/>
            <person name="Pepin K.H."/>
            <person name="Johnson M."/>
            <person name="Bhonagiri V."/>
            <person name="Nash W.E."/>
            <person name="Warren W."/>
            <person name="Chinwalla A."/>
            <person name="Mardis E.R."/>
            <person name="Wilson R.K."/>
        </authorList>
    </citation>
    <scope>NUCLEOTIDE SEQUENCE [LARGE SCALE GENOMIC DNA]</scope>
    <source>
        <strain evidence="1 2">F0302</strain>
    </source>
</reference>
<organism evidence="1 2">
    <name type="scientific">Segatella oris F0302</name>
    <dbReference type="NCBI Taxonomy" id="649760"/>
    <lineage>
        <taxon>Bacteria</taxon>
        <taxon>Pseudomonadati</taxon>
        <taxon>Bacteroidota</taxon>
        <taxon>Bacteroidia</taxon>
        <taxon>Bacteroidales</taxon>
        <taxon>Prevotellaceae</taxon>
        <taxon>Segatella</taxon>
    </lineage>
</organism>
<dbReference type="STRING" id="649760.HMPREF0971_00416"/>
<comment type="caution">
    <text evidence="1">The sequence shown here is derived from an EMBL/GenBank/DDBJ whole genome shotgun (WGS) entry which is preliminary data.</text>
</comment>